<evidence type="ECO:0000313" key="3">
    <source>
        <dbReference type="Proteomes" id="UP000290408"/>
    </source>
</evidence>
<feature type="compositionally biased region" description="Low complexity" evidence="1">
    <location>
        <begin position="24"/>
        <end position="33"/>
    </location>
</feature>
<dbReference type="STRING" id="1216970.GCA_001570985_02482"/>
<dbReference type="AlphaFoldDB" id="A0A4P6MV46"/>
<protein>
    <submittedName>
        <fullName evidence="2">Uncharacterized protein</fullName>
    </submittedName>
</protein>
<gene>
    <name evidence="2" type="ORF">EXU32_16320</name>
</gene>
<organism evidence="2 3">
    <name type="scientific">Janibacter limosus</name>
    <dbReference type="NCBI Taxonomy" id="53458"/>
    <lineage>
        <taxon>Bacteria</taxon>
        <taxon>Bacillati</taxon>
        <taxon>Actinomycetota</taxon>
        <taxon>Actinomycetes</taxon>
        <taxon>Micrococcales</taxon>
        <taxon>Intrasporangiaceae</taxon>
        <taxon>Janibacter</taxon>
    </lineage>
</organism>
<sequence>MTTISEHRSATTLERPIGAGGPAPGAQRPTAAASGTDLCMLTVRELIAQLARSEDQLKLARLQQGEQQVGSMRQLRDRQAAIIRELRSRPA</sequence>
<dbReference type="Proteomes" id="UP000290408">
    <property type="component" value="Chromosome"/>
</dbReference>
<keyword evidence="3" id="KW-1185">Reference proteome</keyword>
<dbReference type="KEGG" id="jli:EXU32_16320"/>
<evidence type="ECO:0000256" key="1">
    <source>
        <dbReference type="SAM" id="MobiDB-lite"/>
    </source>
</evidence>
<evidence type="ECO:0000313" key="2">
    <source>
        <dbReference type="EMBL" id="QBF47671.1"/>
    </source>
</evidence>
<feature type="region of interest" description="Disordered" evidence="1">
    <location>
        <begin position="1"/>
        <end position="33"/>
    </location>
</feature>
<proteinExistence type="predicted"/>
<dbReference type="EMBL" id="CP036164">
    <property type="protein sequence ID" value="QBF47671.1"/>
    <property type="molecule type" value="Genomic_DNA"/>
</dbReference>
<name>A0A4P6MV46_9MICO</name>
<dbReference type="OrthoDB" id="4868980at2"/>
<accession>A0A4P6MV46</accession>
<dbReference type="RefSeq" id="WP_130630848.1">
    <property type="nucleotide sequence ID" value="NZ_CP036164.1"/>
</dbReference>
<reference evidence="2 3" key="1">
    <citation type="submission" date="2019-02" db="EMBL/GenBank/DDBJ databases">
        <title>Genomic data mining of an Antarctic deep-sea actinobacterium, Janibacterlimosus P3-3-X1.</title>
        <authorList>
            <person name="Liao L."/>
            <person name="Chen B."/>
        </authorList>
    </citation>
    <scope>NUCLEOTIDE SEQUENCE [LARGE SCALE GENOMIC DNA]</scope>
    <source>
        <strain evidence="2 3">P3-3-X1</strain>
    </source>
</reference>